<dbReference type="Proteomes" id="UP000809789">
    <property type="component" value="Unassembled WGS sequence"/>
</dbReference>
<dbReference type="GO" id="GO:0005886">
    <property type="term" value="C:plasma membrane"/>
    <property type="evidence" value="ECO:0007669"/>
    <property type="project" value="TreeGrafter"/>
</dbReference>
<reference evidence="8" key="1">
    <citation type="submission" date="2021-07" db="EMBL/GenBank/DDBJ databases">
        <title>Elsinoe batatas strain:CRI-CJ2 Genome sequencing and assembly.</title>
        <authorList>
            <person name="Huang L."/>
        </authorList>
    </citation>
    <scope>NUCLEOTIDE SEQUENCE</scope>
    <source>
        <strain evidence="8">CRI-CJ2</strain>
    </source>
</reference>
<feature type="transmembrane region" description="Helical" evidence="6">
    <location>
        <begin position="226"/>
        <end position="246"/>
    </location>
</feature>
<dbReference type="GO" id="GO:0022857">
    <property type="term" value="F:transmembrane transporter activity"/>
    <property type="evidence" value="ECO:0007669"/>
    <property type="project" value="InterPro"/>
</dbReference>
<feature type="transmembrane region" description="Helical" evidence="6">
    <location>
        <begin position="406"/>
        <end position="426"/>
    </location>
</feature>
<proteinExistence type="predicted"/>
<feature type="domain" description="Major facilitator superfamily (MFS) profile" evidence="7">
    <location>
        <begin position="73"/>
        <end position="564"/>
    </location>
</feature>
<dbReference type="PROSITE" id="PS50850">
    <property type="entry name" value="MFS"/>
    <property type="match status" value="1"/>
</dbReference>
<feature type="transmembrane region" description="Helical" evidence="6">
    <location>
        <begin position="302"/>
        <end position="321"/>
    </location>
</feature>
<feature type="transmembrane region" description="Helical" evidence="6">
    <location>
        <begin position="71"/>
        <end position="96"/>
    </location>
</feature>
<dbReference type="Gene3D" id="1.20.1250.20">
    <property type="entry name" value="MFS general substrate transporter like domains"/>
    <property type="match status" value="2"/>
</dbReference>
<dbReference type="AlphaFoldDB" id="A0A8K0PE33"/>
<accession>A0A8K0PE33</accession>
<dbReference type="OrthoDB" id="10021397at2759"/>
<organism evidence="8 9">
    <name type="scientific">Elsinoe batatas</name>
    <dbReference type="NCBI Taxonomy" id="2601811"/>
    <lineage>
        <taxon>Eukaryota</taxon>
        <taxon>Fungi</taxon>
        <taxon>Dikarya</taxon>
        <taxon>Ascomycota</taxon>
        <taxon>Pezizomycotina</taxon>
        <taxon>Dothideomycetes</taxon>
        <taxon>Dothideomycetidae</taxon>
        <taxon>Myriangiales</taxon>
        <taxon>Elsinoaceae</taxon>
        <taxon>Elsinoe</taxon>
    </lineage>
</organism>
<feature type="transmembrane region" description="Helical" evidence="6">
    <location>
        <begin position="541"/>
        <end position="559"/>
    </location>
</feature>
<feature type="transmembrane region" description="Helical" evidence="6">
    <location>
        <begin position="266"/>
        <end position="290"/>
    </location>
</feature>
<evidence type="ECO:0000313" key="8">
    <source>
        <dbReference type="EMBL" id="KAG8623743.1"/>
    </source>
</evidence>
<dbReference type="FunFam" id="1.20.1720.10:FF:000012">
    <property type="entry name" value="MFS toxin efflux pump (AflT)"/>
    <property type="match status" value="1"/>
</dbReference>
<dbReference type="InterPro" id="IPR036259">
    <property type="entry name" value="MFS_trans_sf"/>
</dbReference>
<feature type="transmembrane region" description="Helical" evidence="6">
    <location>
        <begin position="108"/>
        <end position="125"/>
    </location>
</feature>
<dbReference type="CDD" id="cd17502">
    <property type="entry name" value="MFS_Azr1_MDR_like"/>
    <property type="match status" value="1"/>
</dbReference>
<dbReference type="InterPro" id="IPR020846">
    <property type="entry name" value="MFS_dom"/>
</dbReference>
<dbReference type="InterPro" id="IPR011701">
    <property type="entry name" value="MFS"/>
</dbReference>
<feature type="transmembrane region" description="Helical" evidence="6">
    <location>
        <begin position="194"/>
        <end position="214"/>
    </location>
</feature>
<evidence type="ECO:0000256" key="1">
    <source>
        <dbReference type="ARBA" id="ARBA00004141"/>
    </source>
</evidence>
<feature type="transmembrane region" description="Helical" evidence="6">
    <location>
        <begin position="341"/>
        <end position="360"/>
    </location>
</feature>
<feature type="transmembrane region" description="Helical" evidence="6">
    <location>
        <begin position="438"/>
        <end position="459"/>
    </location>
</feature>
<evidence type="ECO:0000313" key="9">
    <source>
        <dbReference type="Proteomes" id="UP000809789"/>
    </source>
</evidence>
<dbReference type="EMBL" id="JAESVG020000010">
    <property type="protein sequence ID" value="KAG8623743.1"/>
    <property type="molecule type" value="Genomic_DNA"/>
</dbReference>
<dbReference type="PRINTS" id="PR01036">
    <property type="entry name" value="TCRTETB"/>
</dbReference>
<evidence type="ECO:0000256" key="2">
    <source>
        <dbReference type="ARBA" id="ARBA00022692"/>
    </source>
</evidence>
<name>A0A8K0PE33_9PEZI</name>
<evidence type="ECO:0000256" key="6">
    <source>
        <dbReference type="SAM" id="Phobius"/>
    </source>
</evidence>
<keyword evidence="3 6" id="KW-1133">Transmembrane helix</keyword>
<feature type="compositionally biased region" description="Polar residues" evidence="5">
    <location>
        <begin position="1"/>
        <end position="21"/>
    </location>
</feature>
<gene>
    <name evidence="8" type="ORF">KVT40_008719</name>
</gene>
<comment type="subcellular location">
    <subcellularLocation>
        <location evidence="1">Membrane</location>
        <topology evidence="1">Multi-pass membrane protein</topology>
    </subcellularLocation>
</comment>
<feature type="transmembrane region" description="Helical" evidence="6">
    <location>
        <begin position="137"/>
        <end position="156"/>
    </location>
</feature>
<dbReference type="PANTHER" id="PTHR23501">
    <property type="entry name" value="MAJOR FACILITATOR SUPERFAMILY"/>
    <property type="match status" value="1"/>
</dbReference>
<dbReference type="Pfam" id="PF07690">
    <property type="entry name" value="MFS_1"/>
    <property type="match status" value="1"/>
</dbReference>
<evidence type="ECO:0000256" key="5">
    <source>
        <dbReference type="SAM" id="MobiDB-lite"/>
    </source>
</evidence>
<evidence type="ECO:0000256" key="4">
    <source>
        <dbReference type="ARBA" id="ARBA00023136"/>
    </source>
</evidence>
<keyword evidence="9" id="KW-1185">Reference proteome</keyword>
<comment type="caution">
    <text evidence="8">The sequence shown here is derived from an EMBL/GenBank/DDBJ whole genome shotgun (WGS) entry which is preliminary data.</text>
</comment>
<evidence type="ECO:0000259" key="7">
    <source>
        <dbReference type="PROSITE" id="PS50850"/>
    </source>
</evidence>
<dbReference type="PANTHER" id="PTHR23501:SF199">
    <property type="entry name" value="MFS EFFLUX TRANSPORTER INPD-RELATED"/>
    <property type="match status" value="1"/>
</dbReference>
<feature type="region of interest" description="Disordered" evidence="5">
    <location>
        <begin position="1"/>
        <end position="58"/>
    </location>
</feature>
<sequence length="574" mass="61311">MDLTSEQSTLAPSQNNSQTPSMAEKRNGSTSDVNSTTDEKPKVAEPATTKPDDEIEEDDADVQYPKAFKKLLITLSLCFSIFCLALDNTILATAIPKITDQFGSINDVGWYGSSYLLTTCAFQLGFGKLYTFLNLKWVYLIALGLFELGSLVCATAPNSEALIVGRAVAGVGSAGLFSGAILIIAATVPLAQRPLYTGVIGAMYGISSVAGPLLGGVFTDNVTWRLCFYINLPLGLLTAIFIFFFFHPSSTAGGKRPVVNSWKDYLIIFDIPGLLVLLPTVVCLLLALQWGGSKYPWNNGRIIALLVLFGVLALCFVGVQWKMGDNATVPGHILRNRTVGASAWFAVMLGGSFFALLYYVPIYFQAIMGVSATQSGIRNLPLVLSVTVFSIVSGAGTQISGYYTPWLIASSVCTAVGAGLMSTWAIDMEAGKWIGYQLLYGAGVGFGLQLTLIAIQTVLPKKDVPTGTAIIAFSQTLGGAIFISVAQNINTNKLISNLQQEVPTLEPSMILRTGATEIRNIVPPDMLQGVLRAYNTALTQTFYVGVATAALSIFGSALIEWKSIKGKKVDTPAA</sequence>
<evidence type="ECO:0000256" key="3">
    <source>
        <dbReference type="ARBA" id="ARBA00022989"/>
    </source>
</evidence>
<feature type="transmembrane region" description="Helical" evidence="6">
    <location>
        <begin position="168"/>
        <end position="188"/>
    </location>
</feature>
<protein>
    <recommendedName>
        <fullName evidence="7">Major facilitator superfamily (MFS) profile domain-containing protein</fullName>
    </recommendedName>
</protein>
<feature type="transmembrane region" description="Helical" evidence="6">
    <location>
        <begin position="380"/>
        <end position="400"/>
    </location>
</feature>
<keyword evidence="2 6" id="KW-0812">Transmembrane</keyword>
<keyword evidence="4 6" id="KW-0472">Membrane</keyword>
<dbReference type="FunFam" id="1.20.1250.20:FF:000196">
    <property type="entry name" value="MFS toxin efflux pump (AflT)"/>
    <property type="match status" value="1"/>
</dbReference>
<dbReference type="SUPFAM" id="SSF103473">
    <property type="entry name" value="MFS general substrate transporter"/>
    <property type="match status" value="1"/>
</dbReference>